<comment type="caution">
    <text evidence="2">The sequence shown here is derived from an EMBL/GenBank/DDBJ whole genome shotgun (WGS) entry which is preliminary data.</text>
</comment>
<gene>
    <name evidence="2" type="ORF">JOF59_004588</name>
</gene>
<dbReference type="NCBIfam" id="TIGR00125">
    <property type="entry name" value="cyt_tran_rel"/>
    <property type="match status" value="1"/>
</dbReference>
<evidence type="ECO:0000259" key="1">
    <source>
        <dbReference type="Pfam" id="PF13521"/>
    </source>
</evidence>
<dbReference type="SUPFAM" id="SSF52374">
    <property type="entry name" value="Nucleotidylyl transferase"/>
    <property type="match status" value="1"/>
</dbReference>
<dbReference type="InterPro" id="IPR052735">
    <property type="entry name" value="NAD_biosynth-regulator"/>
</dbReference>
<dbReference type="Proteomes" id="UP001519311">
    <property type="component" value="Unassembled WGS sequence"/>
</dbReference>
<dbReference type="PANTHER" id="PTHR37512:SF1">
    <property type="entry name" value="NADR_TTD14 AAA DOMAIN-CONTAINING PROTEIN"/>
    <property type="match status" value="1"/>
</dbReference>
<dbReference type="Gene3D" id="3.40.50.300">
    <property type="entry name" value="P-loop containing nucleotide triphosphate hydrolases"/>
    <property type="match status" value="1"/>
</dbReference>
<dbReference type="GO" id="GO:0016779">
    <property type="term" value="F:nucleotidyltransferase activity"/>
    <property type="evidence" value="ECO:0007669"/>
    <property type="project" value="UniProtKB-KW"/>
</dbReference>
<dbReference type="Pfam" id="PF13521">
    <property type="entry name" value="AAA_28"/>
    <property type="match status" value="1"/>
</dbReference>
<proteinExistence type="predicted"/>
<protein>
    <submittedName>
        <fullName evidence="2">NadR type nicotinamide-nucleotide adenylyltransferase</fullName>
    </submittedName>
</protein>
<keyword evidence="2" id="KW-0808">Transferase</keyword>
<name>A0ABS4VE38_9ACTN</name>
<keyword evidence="3" id="KW-1185">Reference proteome</keyword>
<dbReference type="InterPro" id="IPR027417">
    <property type="entry name" value="P-loop_NTPase"/>
</dbReference>
<dbReference type="InterPro" id="IPR014729">
    <property type="entry name" value="Rossmann-like_a/b/a_fold"/>
</dbReference>
<dbReference type="RefSeq" id="WP_209470790.1">
    <property type="nucleotide sequence ID" value="NZ_BMWJ01000006.1"/>
</dbReference>
<dbReference type="InterPro" id="IPR038727">
    <property type="entry name" value="NadR/Ttd14_AAA_dom"/>
</dbReference>
<feature type="domain" description="NadR/Ttd14 AAA" evidence="1">
    <location>
        <begin position="156"/>
        <end position="333"/>
    </location>
</feature>
<dbReference type="EMBL" id="JAGINS010000001">
    <property type="protein sequence ID" value="MBP2362188.1"/>
    <property type="molecule type" value="Genomic_DNA"/>
</dbReference>
<sequence length="359" mass="40131">MKRYGHGLVLGKFYPPHAGHHHLVRTAQDRCERLTVLVCAASVESVPLTDRVAWMREVHPGVRVVGAVDDIPMDLGDPAIWDAHMAVFTGAVPEQVDAVFSSESYGDELARRFGARSELVDPARTVFPVSGTAVRADPAGCWDYLEPPVRAALTRRIVVLGAESTGTTTLARALTEHYRRRGGAWSHTQYVAEYGREFSERKLADLRSRWPGVQWEDVTFHTDDFPLIAETQNAREEAAARIGSPVLFCDTDSFATTVWHERYIGGRNPLVERTADLTPHHLWLLTDHEGVAFEDDGLRDGEELRPWMTDRFRAELTRTGRRFIEVTGPHRTRLDTAVAAVDALLATGPRLADPLPEKR</sequence>
<dbReference type="SUPFAM" id="SSF52540">
    <property type="entry name" value="P-loop containing nucleoside triphosphate hydrolases"/>
    <property type="match status" value="1"/>
</dbReference>
<organism evidence="2 3">
    <name type="scientific">Streptomyces clavifer</name>
    <dbReference type="NCBI Taxonomy" id="68188"/>
    <lineage>
        <taxon>Bacteria</taxon>
        <taxon>Bacillati</taxon>
        <taxon>Actinomycetota</taxon>
        <taxon>Actinomycetes</taxon>
        <taxon>Kitasatosporales</taxon>
        <taxon>Streptomycetaceae</taxon>
        <taxon>Streptomyces</taxon>
    </lineage>
</organism>
<keyword evidence="2" id="KW-0548">Nucleotidyltransferase</keyword>
<dbReference type="PANTHER" id="PTHR37512">
    <property type="entry name" value="TRIFUNCTIONAL NAD BIOSYNTHESIS/REGULATOR PROTEIN NADR"/>
    <property type="match status" value="1"/>
</dbReference>
<evidence type="ECO:0000313" key="2">
    <source>
        <dbReference type="EMBL" id="MBP2362188.1"/>
    </source>
</evidence>
<accession>A0ABS4VE38</accession>
<reference evidence="2 3" key="1">
    <citation type="submission" date="2021-03" db="EMBL/GenBank/DDBJ databases">
        <title>Sequencing the genomes of 1000 actinobacteria strains.</title>
        <authorList>
            <person name="Klenk H.-P."/>
        </authorList>
    </citation>
    <scope>NUCLEOTIDE SEQUENCE [LARGE SCALE GENOMIC DNA]</scope>
    <source>
        <strain evidence="2 3">DSM 40843</strain>
    </source>
</reference>
<dbReference type="InterPro" id="IPR004821">
    <property type="entry name" value="Cyt_trans-like"/>
</dbReference>
<dbReference type="Gene3D" id="3.40.50.620">
    <property type="entry name" value="HUPs"/>
    <property type="match status" value="1"/>
</dbReference>
<evidence type="ECO:0000313" key="3">
    <source>
        <dbReference type="Proteomes" id="UP001519311"/>
    </source>
</evidence>